<sequence length="383" mass="41234">MLADDGVWRLEDLARIELSPPTEFSAPGAMCGDLGDNGALVAAGQLFERRDDRWYSFDANASAAASPSSVLRFDGDCQGTDDVTWMTADDGTLWRVEAARVDRPVQFESLVAGAATSVPRAGGLPETMLALVDAEHLWIGPGDWQAWAFSGPVPSAVHASGGYLWAHSGASLLRFDGDAWVEIGHDLAEPVTGLAAHPGGVWLQGESEVCHVATATMIQVAGVRAFGRSLTDDYLFEVRASDADAELSALLDGEPLELVADAETGWHQGELRLDALGWHELRIDAGDGQRSVLVKRLPEARRSWASDIAPIYKQSCEGAGCHQPEGTSPPDLSSYEAWLERADKIRVRVVDAQIMPPVANRGPEWNDDSVKLIAEWLEGGMLP</sequence>
<dbReference type="EMBL" id="CP001804">
    <property type="protein sequence ID" value="ACY14166.1"/>
    <property type="molecule type" value="Genomic_DNA"/>
</dbReference>
<organism evidence="1 2">
    <name type="scientific">Haliangium ochraceum (strain DSM 14365 / JCM 11303 / SMP-2)</name>
    <dbReference type="NCBI Taxonomy" id="502025"/>
    <lineage>
        <taxon>Bacteria</taxon>
        <taxon>Pseudomonadati</taxon>
        <taxon>Myxococcota</taxon>
        <taxon>Polyangia</taxon>
        <taxon>Haliangiales</taxon>
        <taxon>Kofleriaceae</taxon>
        <taxon>Haliangium</taxon>
    </lineage>
</organism>
<protein>
    <submittedName>
        <fullName evidence="1">Uncharacterized protein</fullName>
    </submittedName>
</protein>
<evidence type="ECO:0000313" key="2">
    <source>
        <dbReference type="Proteomes" id="UP000001880"/>
    </source>
</evidence>
<accession>D0LWR9</accession>
<dbReference type="Proteomes" id="UP000001880">
    <property type="component" value="Chromosome"/>
</dbReference>
<dbReference type="RefSeq" id="WP_012826774.1">
    <property type="nucleotide sequence ID" value="NC_013440.1"/>
</dbReference>
<dbReference type="HOGENOM" id="CLU_721144_0_0_7"/>
<gene>
    <name evidence="1" type="ordered locus">Hoch_1616</name>
</gene>
<reference evidence="1 2" key="1">
    <citation type="journal article" date="2010" name="Stand. Genomic Sci.">
        <title>Complete genome sequence of Haliangium ochraceum type strain (SMP-2).</title>
        <authorList>
            <consortium name="US DOE Joint Genome Institute (JGI-PGF)"/>
            <person name="Ivanova N."/>
            <person name="Daum C."/>
            <person name="Lang E."/>
            <person name="Abt B."/>
            <person name="Kopitz M."/>
            <person name="Saunders E."/>
            <person name="Lapidus A."/>
            <person name="Lucas S."/>
            <person name="Glavina Del Rio T."/>
            <person name="Nolan M."/>
            <person name="Tice H."/>
            <person name="Copeland A."/>
            <person name="Cheng J.F."/>
            <person name="Chen F."/>
            <person name="Bruce D."/>
            <person name="Goodwin L."/>
            <person name="Pitluck S."/>
            <person name="Mavromatis K."/>
            <person name="Pati A."/>
            <person name="Mikhailova N."/>
            <person name="Chen A."/>
            <person name="Palaniappan K."/>
            <person name="Land M."/>
            <person name="Hauser L."/>
            <person name="Chang Y.J."/>
            <person name="Jeffries C.D."/>
            <person name="Detter J.C."/>
            <person name="Brettin T."/>
            <person name="Rohde M."/>
            <person name="Goker M."/>
            <person name="Bristow J."/>
            <person name="Markowitz V."/>
            <person name="Eisen J.A."/>
            <person name="Hugenholtz P."/>
            <person name="Kyrpides N.C."/>
            <person name="Klenk H.P."/>
        </authorList>
    </citation>
    <scope>NUCLEOTIDE SEQUENCE [LARGE SCALE GENOMIC DNA]</scope>
    <source>
        <strain evidence="2">DSM 14365 / CIP 107738 / JCM 11303 / AJ 13395 / SMP-2</strain>
    </source>
</reference>
<evidence type="ECO:0000313" key="1">
    <source>
        <dbReference type="EMBL" id="ACY14166.1"/>
    </source>
</evidence>
<dbReference type="KEGG" id="hoh:Hoch_1616"/>
<keyword evidence="2" id="KW-1185">Reference proteome</keyword>
<proteinExistence type="predicted"/>
<name>D0LWR9_HALO1</name>
<dbReference type="AlphaFoldDB" id="D0LWR9"/>
<dbReference type="OrthoDB" id="1524994at2"/>
<dbReference type="STRING" id="502025.Hoch_1616"/>